<evidence type="ECO:0000256" key="3">
    <source>
        <dbReference type="ARBA" id="ARBA00022692"/>
    </source>
</evidence>
<dbReference type="AlphaFoldDB" id="A0A1K0FBA7"/>
<protein>
    <recommendedName>
        <fullName evidence="7">Cardiolipin synthase N-terminal domain-containing protein</fullName>
    </recommendedName>
</protein>
<dbReference type="RefSeq" id="WP_071809483.1">
    <property type="nucleotide sequence ID" value="NZ_MEIA01000531.1"/>
</dbReference>
<comment type="subcellular location">
    <subcellularLocation>
        <location evidence="1">Cell membrane</location>
        <topology evidence="1">Multi-pass membrane protein</topology>
    </subcellularLocation>
</comment>
<dbReference type="InterPro" id="IPR027379">
    <property type="entry name" value="CLS_N"/>
</dbReference>
<keyword evidence="9" id="KW-1185">Reference proteome</keyword>
<keyword evidence="3 6" id="KW-0812">Transmembrane</keyword>
<evidence type="ECO:0000256" key="2">
    <source>
        <dbReference type="ARBA" id="ARBA00022475"/>
    </source>
</evidence>
<keyword evidence="4 6" id="KW-1133">Transmembrane helix</keyword>
<comment type="caution">
    <text evidence="8">The sequence shown here is derived from an EMBL/GenBank/DDBJ whole genome shotgun (WGS) entry which is preliminary data.</text>
</comment>
<evidence type="ECO:0000259" key="7">
    <source>
        <dbReference type="Pfam" id="PF13396"/>
    </source>
</evidence>
<dbReference type="EMBL" id="MEIA01000531">
    <property type="protein sequence ID" value="OJF10135.1"/>
    <property type="molecule type" value="Genomic_DNA"/>
</dbReference>
<gene>
    <name evidence="8" type="ORF">BG844_33845</name>
</gene>
<dbReference type="Pfam" id="PF13396">
    <property type="entry name" value="PLDc_N"/>
    <property type="match status" value="1"/>
</dbReference>
<evidence type="ECO:0000256" key="6">
    <source>
        <dbReference type="SAM" id="Phobius"/>
    </source>
</evidence>
<feature type="transmembrane region" description="Helical" evidence="6">
    <location>
        <begin position="45"/>
        <end position="67"/>
    </location>
</feature>
<dbReference type="Proteomes" id="UP000182486">
    <property type="component" value="Unassembled WGS sequence"/>
</dbReference>
<proteinExistence type="predicted"/>
<name>A0A1K0FBA7_9ACTN</name>
<dbReference type="GO" id="GO:0005886">
    <property type="term" value="C:plasma membrane"/>
    <property type="evidence" value="ECO:0007669"/>
    <property type="project" value="UniProtKB-SubCell"/>
</dbReference>
<evidence type="ECO:0000313" key="9">
    <source>
        <dbReference type="Proteomes" id="UP000182486"/>
    </source>
</evidence>
<accession>A0A1K0FBA7</accession>
<organism evidence="8 9">
    <name type="scientific">Couchioplanes caeruleus subsp. caeruleus</name>
    <dbReference type="NCBI Taxonomy" id="56427"/>
    <lineage>
        <taxon>Bacteria</taxon>
        <taxon>Bacillati</taxon>
        <taxon>Actinomycetota</taxon>
        <taxon>Actinomycetes</taxon>
        <taxon>Micromonosporales</taxon>
        <taxon>Micromonosporaceae</taxon>
        <taxon>Couchioplanes</taxon>
    </lineage>
</organism>
<keyword evidence="5 6" id="KW-0472">Membrane</keyword>
<keyword evidence="2" id="KW-1003">Cell membrane</keyword>
<feature type="transmembrane region" description="Helical" evidence="6">
    <location>
        <begin position="12"/>
        <end position="33"/>
    </location>
</feature>
<evidence type="ECO:0000256" key="1">
    <source>
        <dbReference type="ARBA" id="ARBA00004651"/>
    </source>
</evidence>
<evidence type="ECO:0000256" key="5">
    <source>
        <dbReference type="ARBA" id="ARBA00023136"/>
    </source>
</evidence>
<feature type="domain" description="Cardiolipin synthase N-terminal" evidence="7">
    <location>
        <begin position="22"/>
        <end position="62"/>
    </location>
</feature>
<evidence type="ECO:0000256" key="4">
    <source>
        <dbReference type="ARBA" id="ARBA00022989"/>
    </source>
</evidence>
<evidence type="ECO:0000313" key="8">
    <source>
        <dbReference type="EMBL" id="OJF10135.1"/>
    </source>
</evidence>
<reference evidence="8 9" key="1">
    <citation type="submission" date="2016-09" db="EMBL/GenBank/DDBJ databases">
        <title>Couchioplanes caeruleus draft genome sequence.</title>
        <authorList>
            <person name="Sheehan J."/>
            <person name="Caffrey P."/>
        </authorList>
    </citation>
    <scope>NUCLEOTIDE SEQUENCE [LARGE SCALE GENOMIC DNA]</scope>
    <source>
        <strain evidence="8 9">DSM 43634</strain>
    </source>
</reference>
<sequence length="121" mass="13460">MDWTFGSLFYLMFLACFWFGIIWTFIAVFNDLFRRRMPGGAKAAWVALIVVLPLLGALIYLVTHAAMPRDGASLPHAPATGSVGPAHRPADEIATAARLHDEGRISVEEFEYIKRQALAIR</sequence>